<comment type="caution">
    <text evidence="1">The sequence shown here is derived from an EMBL/GenBank/DDBJ whole genome shotgun (WGS) entry which is preliminary data.</text>
</comment>
<sequence>MIRASTWVTRGVVLTSIDARMRGEGGEDNMVS</sequence>
<name>A6G6C5_9BACT</name>
<dbReference type="AlphaFoldDB" id="A6G6C5"/>
<protein>
    <submittedName>
        <fullName evidence="1">Uncharacterized protein</fullName>
    </submittedName>
</protein>
<proteinExistence type="predicted"/>
<evidence type="ECO:0000313" key="2">
    <source>
        <dbReference type="Proteomes" id="UP000005801"/>
    </source>
</evidence>
<dbReference type="EMBL" id="ABCS01000029">
    <property type="protein sequence ID" value="EDM78554.1"/>
    <property type="molecule type" value="Genomic_DNA"/>
</dbReference>
<gene>
    <name evidence="1" type="ORF">PPSIR1_14990</name>
</gene>
<organism evidence="1 2">
    <name type="scientific">Plesiocystis pacifica SIR-1</name>
    <dbReference type="NCBI Taxonomy" id="391625"/>
    <lineage>
        <taxon>Bacteria</taxon>
        <taxon>Pseudomonadati</taxon>
        <taxon>Myxococcota</taxon>
        <taxon>Polyangia</taxon>
        <taxon>Nannocystales</taxon>
        <taxon>Nannocystaceae</taxon>
        <taxon>Plesiocystis</taxon>
    </lineage>
</organism>
<accession>A6G6C5</accession>
<evidence type="ECO:0000313" key="1">
    <source>
        <dbReference type="EMBL" id="EDM78554.1"/>
    </source>
</evidence>
<keyword evidence="2" id="KW-1185">Reference proteome</keyword>
<dbReference type="Proteomes" id="UP000005801">
    <property type="component" value="Unassembled WGS sequence"/>
</dbReference>
<reference evidence="1 2" key="1">
    <citation type="submission" date="2007-06" db="EMBL/GenBank/DDBJ databases">
        <authorList>
            <person name="Shimkets L."/>
            <person name="Ferriera S."/>
            <person name="Johnson J."/>
            <person name="Kravitz S."/>
            <person name="Beeson K."/>
            <person name="Sutton G."/>
            <person name="Rogers Y.-H."/>
            <person name="Friedman R."/>
            <person name="Frazier M."/>
            <person name="Venter J.C."/>
        </authorList>
    </citation>
    <scope>NUCLEOTIDE SEQUENCE [LARGE SCALE GENOMIC DNA]</scope>
    <source>
        <strain evidence="1 2">SIR-1</strain>
    </source>
</reference>